<dbReference type="OrthoDB" id="8670884at2"/>
<accession>A0A561T724</accession>
<dbReference type="PANTHER" id="PTHR43004">
    <property type="entry name" value="TRK SYSTEM POTASSIUM UPTAKE PROTEIN"/>
    <property type="match status" value="1"/>
</dbReference>
<dbReference type="EMBL" id="VIWT01000004">
    <property type="protein sequence ID" value="TWF82926.1"/>
    <property type="molecule type" value="Genomic_DNA"/>
</dbReference>
<organism evidence="6 7">
    <name type="scientific">Kitasatospora viridis</name>
    <dbReference type="NCBI Taxonomy" id="281105"/>
    <lineage>
        <taxon>Bacteria</taxon>
        <taxon>Bacillati</taxon>
        <taxon>Actinomycetota</taxon>
        <taxon>Actinomycetes</taxon>
        <taxon>Kitasatosporales</taxon>
        <taxon>Streptomycetaceae</taxon>
        <taxon>Kitasatospora</taxon>
    </lineage>
</organism>
<dbReference type="PRINTS" id="PR00420">
    <property type="entry name" value="RNGMNOXGNASE"/>
</dbReference>
<keyword evidence="3" id="KW-0274">FAD</keyword>
<dbReference type="InterPro" id="IPR050641">
    <property type="entry name" value="RIFMO-like"/>
</dbReference>
<dbReference type="RefSeq" id="WP_145910185.1">
    <property type="nucleotide sequence ID" value="NZ_BAAAMZ010000009.1"/>
</dbReference>
<feature type="domain" description="FAD-binding" evidence="5">
    <location>
        <begin position="10"/>
        <end position="373"/>
    </location>
</feature>
<name>A0A561T724_9ACTN</name>
<evidence type="ECO:0000256" key="4">
    <source>
        <dbReference type="SAM" id="Phobius"/>
    </source>
</evidence>
<keyword evidence="4" id="KW-0472">Membrane</keyword>
<dbReference type="InterPro" id="IPR036188">
    <property type="entry name" value="FAD/NAD-bd_sf"/>
</dbReference>
<evidence type="ECO:0000259" key="5">
    <source>
        <dbReference type="Pfam" id="PF01494"/>
    </source>
</evidence>
<gene>
    <name evidence="6" type="ORF">FHX73_14409</name>
</gene>
<evidence type="ECO:0000256" key="1">
    <source>
        <dbReference type="ARBA" id="ARBA00001974"/>
    </source>
</evidence>
<keyword evidence="2" id="KW-0285">Flavoprotein</keyword>
<dbReference type="Pfam" id="PF21274">
    <property type="entry name" value="Rng_hyd_C"/>
    <property type="match status" value="1"/>
</dbReference>
<sequence length="559" mass="58704">MQHTRVPAPVPVLVVGGGTVGLAAALFLARQGVETLVVERQDGPSEHPRATGVGPRTIELLRELGLLEEVNAVAIDAGAGNLGMLKADTLATASAFTEPPAPAAPAPAGAPGADPQALASPWALRGTCPQNRLDAVLLRAARRRGVTVAYRTELLSFTQDRDGVTAVLLGPDGRREVRADYLVAADGVRSPVRSALGIPMSGVGAIGYPNVNILFRADLSRYTGGRTFVGCQITNPASPSMLMQIDGEREWVLHAGYDPEAGGSAGDFTPERCRELVHAAVGGPLEEVEVVSVLPWRVRAQLADRFSDGRVFLVGDAAHAIPPMGAFGMNTGIADAHNLAWKLALVLRGSAVPELLESYDAERRPVGALAVEQARLRLDRPHLHWDRRPHLAAERARAGIVNAPIVHLGYRYDSAAVIGPVAELPSIEDLLLDLDGSPGSRLPHLWVELDGVRTSTLELVGSGFTVLAGPDGAGWAGAAEEVAGRLGLDLHARSVDAPQWPAVAGAGRGGALLVRPDGFVAWRATDLAADPAGELERVLVQLLGMRERRADGALSRAGA</sequence>
<dbReference type="SUPFAM" id="SSF51905">
    <property type="entry name" value="FAD/NAD(P)-binding domain"/>
    <property type="match status" value="1"/>
</dbReference>
<dbReference type="GO" id="GO:0016709">
    <property type="term" value="F:oxidoreductase activity, acting on paired donors, with incorporation or reduction of molecular oxygen, NAD(P)H as one donor, and incorporation of one atom of oxygen"/>
    <property type="evidence" value="ECO:0007669"/>
    <property type="project" value="UniProtKB-ARBA"/>
</dbReference>
<dbReference type="Pfam" id="PF01494">
    <property type="entry name" value="FAD_binding_3"/>
    <property type="match status" value="1"/>
</dbReference>
<dbReference type="GO" id="GO:0071949">
    <property type="term" value="F:FAD binding"/>
    <property type="evidence" value="ECO:0007669"/>
    <property type="project" value="InterPro"/>
</dbReference>
<protein>
    <submittedName>
        <fullName evidence="6">2-polyprenyl-6-methoxyphenol hydroxylase-like FAD-dependent oxidoreductase</fullName>
    </submittedName>
</protein>
<evidence type="ECO:0000313" key="7">
    <source>
        <dbReference type="Proteomes" id="UP000317940"/>
    </source>
</evidence>
<dbReference type="AlphaFoldDB" id="A0A561T724"/>
<keyword evidence="7" id="KW-1185">Reference proteome</keyword>
<feature type="transmembrane region" description="Helical" evidence="4">
    <location>
        <begin position="12"/>
        <end position="29"/>
    </location>
</feature>
<dbReference type="InterPro" id="IPR002938">
    <property type="entry name" value="FAD-bd"/>
</dbReference>
<evidence type="ECO:0000313" key="6">
    <source>
        <dbReference type="EMBL" id="TWF82926.1"/>
    </source>
</evidence>
<dbReference type="Proteomes" id="UP000317940">
    <property type="component" value="Unassembled WGS sequence"/>
</dbReference>
<dbReference type="Gene3D" id="3.50.50.60">
    <property type="entry name" value="FAD/NAD(P)-binding domain"/>
    <property type="match status" value="1"/>
</dbReference>
<keyword evidence="4" id="KW-1133">Transmembrane helix</keyword>
<proteinExistence type="predicted"/>
<keyword evidence="4" id="KW-0812">Transmembrane</keyword>
<dbReference type="Gene3D" id="3.30.9.10">
    <property type="entry name" value="D-Amino Acid Oxidase, subunit A, domain 2"/>
    <property type="match status" value="1"/>
</dbReference>
<evidence type="ECO:0000256" key="3">
    <source>
        <dbReference type="ARBA" id="ARBA00022827"/>
    </source>
</evidence>
<dbReference type="PANTHER" id="PTHR43004:SF19">
    <property type="entry name" value="BINDING MONOOXYGENASE, PUTATIVE (JCVI)-RELATED"/>
    <property type="match status" value="1"/>
</dbReference>
<comment type="cofactor">
    <cofactor evidence="1">
        <name>FAD</name>
        <dbReference type="ChEBI" id="CHEBI:57692"/>
    </cofactor>
</comment>
<comment type="caution">
    <text evidence="6">The sequence shown here is derived from an EMBL/GenBank/DDBJ whole genome shotgun (WGS) entry which is preliminary data.</text>
</comment>
<reference evidence="6 7" key="1">
    <citation type="submission" date="2019-06" db="EMBL/GenBank/DDBJ databases">
        <title>Sequencing the genomes of 1000 actinobacteria strains.</title>
        <authorList>
            <person name="Klenk H.-P."/>
        </authorList>
    </citation>
    <scope>NUCLEOTIDE SEQUENCE [LARGE SCALE GENOMIC DNA]</scope>
    <source>
        <strain evidence="6 7">DSM 44826</strain>
    </source>
</reference>
<evidence type="ECO:0000256" key="2">
    <source>
        <dbReference type="ARBA" id="ARBA00022630"/>
    </source>
</evidence>
<dbReference type="Gene3D" id="3.40.30.120">
    <property type="match status" value="1"/>
</dbReference>